<dbReference type="Gene3D" id="3.40.190.120">
    <property type="entry name" value="Osmoprotection protein (prox), domain 2"/>
    <property type="match status" value="1"/>
</dbReference>
<name>A0A1L7CI84_9CORY</name>
<evidence type="ECO:0000259" key="2">
    <source>
        <dbReference type="Pfam" id="PF04069"/>
    </source>
</evidence>
<dbReference type="EMBL" id="CP009245">
    <property type="protein sequence ID" value="APT85570.1"/>
    <property type="molecule type" value="Genomic_DNA"/>
</dbReference>
<evidence type="ECO:0000313" key="4">
    <source>
        <dbReference type="Proteomes" id="UP000185478"/>
    </source>
</evidence>
<evidence type="ECO:0000256" key="1">
    <source>
        <dbReference type="SAM" id="SignalP"/>
    </source>
</evidence>
<accession>A0A1L7CI84</accession>
<dbReference type="RefSeq" id="WP_075727780.1">
    <property type="nucleotide sequence ID" value="NZ_CP009245.1"/>
</dbReference>
<proteinExistence type="predicted"/>
<dbReference type="AlphaFoldDB" id="A0A1L7CI84"/>
<keyword evidence="4" id="KW-1185">Reference proteome</keyword>
<sequence>MKKLLSALLASLALVVSACSTSPYSVGGDGITIGAANFPESEIIARIWAGALRDNGYDVNVIPGIGSREVYLGAVEEGSVDIVPDYSGNLAQFFAPNPLPPGSGEEDVDQALKQYLPTDLKVGAQAPAESRDSYRVLPSLGITSLEQLPEIGGFTLAGNPELATRPYGPEGLQELYGATEITMLPIADGGGPLTIAALSAGRAQLADIYTTSPTLDDKGQPLDLVELADPKQLILPQHILPVARKEVPAEALAVLARVNQQLTTEDMVALNTRSIGEEKASAYTIARDWLAEHPH</sequence>
<dbReference type="Proteomes" id="UP000185478">
    <property type="component" value="Chromosome"/>
</dbReference>
<dbReference type="PROSITE" id="PS51257">
    <property type="entry name" value="PROKAR_LIPOPROTEIN"/>
    <property type="match status" value="1"/>
</dbReference>
<feature type="signal peptide" evidence="1">
    <location>
        <begin position="1"/>
        <end position="18"/>
    </location>
</feature>
<dbReference type="SUPFAM" id="SSF53850">
    <property type="entry name" value="Periplasmic binding protein-like II"/>
    <property type="match status" value="1"/>
</dbReference>
<dbReference type="GO" id="GO:0043190">
    <property type="term" value="C:ATP-binding cassette (ABC) transporter complex"/>
    <property type="evidence" value="ECO:0007669"/>
    <property type="project" value="InterPro"/>
</dbReference>
<dbReference type="OrthoDB" id="9781705at2"/>
<keyword evidence="1" id="KW-0732">Signal</keyword>
<feature type="chain" id="PRO_5039039133" description="ABC-type glycine betaine transport system substrate-binding domain-containing protein" evidence="1">
    <location>
        <begin position="19"/>
        <end position="295"/>
    </location>
</feature>
<dbReference type="Gene3D" id="3.40.190.10">
    <property type="entry name" value="Periplasmic binding protein-like II"/>
    <property type="match status" value="1"/>
</dbReference>
<evidence type="ECO:0000313" key="3">
    <source>
        <dbReference type="EMBL" id="APT85570.1"/>
    </source>
</evidence>
<feature type="domain" description="ABC-type glycine betaine transport system substrate-binding" evidence="2">
    <location>
        <begin position="31"/>
        <end position="292"/>
    </location>
</feature>
<dbReference type="GO" id="GO:0022857">
    <property type="term" value="F:transmembrane transporter activity"/>
    <property type="evidence" value="ECO:0007669"/>
    <property type="project" value="InterPro"/>
</dbReference>
<reference evidence="3 4" key="1">
    <citation type="submission" date="2014-08" db="EMBL/GenBank/DDBJ databases">
        <title>Complete genome sequence of Corynebacterium aquilae S-613T(T) (=DSM 44791(T)), isolated from the choana of a healthy golden eagle.</title>
        <authorList>
            <person name="Ruckert C."/>
            <person name="Albersmeier A."/>
            <person name="Winkler A."/>
            <person name="Kalinowski J."/>
        </authorList>
    </citation>
    <scope>NUCLEOTIDE SEQUENCE [LARGE SCALE GENOMIC DNA]</scope>
    <source>
        <strain evidence="3 4">S-613</strain>
    </source>
</reference>
<dbReference type="CDD" id="cd13606">
    <property type="entry name" value="PBP2_ProX_like"/>
    <property type="match status" value="1"/>
</dbReference>
<gene>
    <name evidence="3" type="ORF">CAQU_11530</name>
</gene>
<dbReference type="STRING" id="1431546.CAQU_11530"/>
<dbReference type="Pfam" id="PF04069">
    <property type="entry name" value="OpuAC"/>
    <property type="match status" value="1"/>
</dbReference>
<protein>
    <recommendedName>
        <fullName evidence="2">ABC-type glycine betaine transport system substrate-binding domain-containing protein</fullName>
    </recommendedName>
</protein>
<dbReference type="KEGG" id="caqu:CAQU_11530"/>
<organism evidence="3 4">
    <name type="scientific">Corynebacterium aquilae DSM 44791</name>
    <dbReference type="NCBI Taxonomy" id="1431546"/>
    <lineage>
        <taxon>Bacteria</taxon>
        <taxon>Bacillati</taxon>
        <taxon>Actinomycetota</taxon>
        <taxon>Actinomycetes</taxon>
        <taxon>Mycobacteriales</taxon>
        <taxon>Corynebacteriaceae</taxon>
        <taxon>Corynebacterium</taxon>
    </lineage>
</organism>
<dbReference type="InterPro" id="IPR007210">
    <property type="entry name" value="ABC_Gly_betaine_transp_sub-bd"/>
</dbReference>